<organism evidence="2">
    <name type="scientific">Pundamilia nyererei</name>
    <dbReference type="NCBI Taxonomy" id="303518"/>
    <lineage>
        <taxon>Eukaryota</taxon>
        <taxon>Metazoa</taxon>
        <taxon>Chordata</taxon>
        <taxon>Craniata</taxon>
        <taxon>Vertebrata</taxon>
        <taxon>Euteleostomi</taxon>
        <taxon>Actinopterygii</taxon>
        <taxon>Neopterygii</taxon>
        <taxon>Teleostei</taxon>
        <taxon>Neoteleostei</taxon>
        <taxon>Acanthomorphata</taxon>
        <taxon>Ovalentaria</taxon>
        <taxon>Cichlomorphae</taxon>
        <taxon>Cichliformes</taxon>
        <taxon>Cichlidae</taxon>
        <taxon>African cichlids</taxon>
        <taxon>Pseudocrenilabrinae</taxon>
        <taxon>Haplochromini</taxon>
        <taxon>Pundamilia</taxon>
    </lineage>
</organism>
<evidence type="ECO:0000313" key="2">
    <source>
        <dbReference type="Ensembl" id="ENSPNYP00000012244.1"/>
    </source>
</evidence>
<feature type="signal peptide" evidence="1">
    <location>
        <begin position="1"/>
        <end position="22"/>
    </location>
</feature>
<reference evidence="2" key="1">
    <citation type="submission" date="2023-09" db="UniProtKB">
        <authorList>
            <consortium name="Ensembl"/>
        </authorList>
    </citation>
    <scope>IDENTIFICATION</scope>
</reference>
<protein>
    <submittedName>
        <fullName evidence="2">Synaptotagmin like 1</fullName>
    </submittedName>
</protein>
<keyword evidence="1" id="KW-0732">Signal</keyword>
<accession>A0A3B4FR21</accession>
<feature type="chain" id="PRO_5017238155" evidence="1">
    <location>
        <begin position="23"/>
        <end position="98"/>
    </location>
</feature>
<proteinExistence type="predicted"/>
<evidence type="ECO:0000256" key="1">
    <source>
        <dbReference type="SAM" id="SignalP"/>
    </source>
</evidence>
<name>A0A3B4FR21_9CICH</name>
<sequence>WKASLPNFLFSIGSMMSLFSSGDFGVVEVRGRIQYSLAYNSQREELQVKVYLTACLIQTTGLTQRYRSELTSPGGLSDSDVSCTQAESFVCTLLLWSD</sequence>
<dbReference type="AlphaFoldDB" id="A0A3B4FR21"/>
<dbReference type="Ensembl" id="ENSPNYT00000012543.1">
    <property type="protein sequence ID" value="ENSPNYP00000012244.1"/>
    <property type="gene ID" value="ENSPNYG00000009297.1"/>
</dbReference>
<dbReference type="GeneTree" id="ENSGT00940000160932"/>